<gene>
    <name evidence="9" type="ORF">DFE_1154</name>
</gene>
<dbReference type="GO" id="GO:0004322">
    <property type="term" value="F:ferroxidase activity"/>
    <property type="evidence" value="ECO:0007669"/>
    <property type="project" value="TreeGrafter"/>
</dbReference>
<dbReference type="InterPro" id="IPR041719">
    <property type="entry name" value="Ferritin_prok"/>
</dbReference>
<protein>
    <recommendedName>
        <fullName evidence="7">Ferritin</fullName>
        <ecNumber evidence="7">1.16.3.2</ecNumber>
    </recommendedName>
</protein>
<dbReference type="GO" id="GO:0006879">
    <property type="term" value="P:intracellular iron ion homeostasis"/>
    <property type="evidence" value="ECO:0007669"/>
    <property type="project" value="UniProtKB-KW"/>
</dbReference>
<dbReference type="KEGG" id="dfl:DFE_1154"/>
<dbReference type="Pfam" id="PF00210">
    <property type="entry name" value="Ferritin"/>
    <property type="match status" value="1"/>
</dbReference>
<feature type="domain" description="Ferritin-like diiron" evidence="8">
    <location>
        <begin position="1"/>
        <end position="145"/>
    </location>
</feature>
<evidence type="ECO:0000259" key="8">
    <source>
        <dbReference type="PROSITE" id="PS50905"/>
    </source>
</evidence>
<dbReference type="InterPro" id="IPR001519">
    <property type="entry name" value="Ferritin"/>
</dbReference>
<comment type="catalytic activity">
    <reaction evidence="7">
        <text>4 Fe(2+) + O2 + 6 H2O = 4 iron(III) oxide-hydroxide + 12 H(+)</text>
        <dbReference type="Rhea" id="RHEA:11972"/>
        <dbReference type="ChEBI" id="CHEBI:15377"/>
        <dbReference type="ChEBI" id="CHEBI:15378"/>
        <dbReference type="ChEBI" id="CHEBI:15379"/>
        <dbReference type="ChEBI" id="CHEBI:29033"/>
        <dbReference type="ChEBI" id="CHEBI:78619"/>
        <dbReference type="EC" id="1.16.3.2"/>
    </reaction>
</comment>
<evidence type="ECO:0000313" key="10">
    <source>
        <dbReference type="Proteomes" id="UP000269883"/>
    </source>
</evidence>
<proteinExistence type="inferred from homology"/>
<dbReference type="FunFam" id="1.20.1260.10:FF:000001">
    <property type="entry name" value="Non-heme ferritin"/>
    <property type="match status" value="1"/>
</dbReference>
<comment type="subcellular location">
    <subcellularLocation>
        <location evidence="7">Cytoplasm</location>
    </subcellularLocation>
</comment>
<evidence type="ECO:0000256" key="2">
    <source>
        <dbReference type="ARBA" id="ARBA00022434"/>
    </source>
</evidence>
<dbReference type="Proteomes" id="UP000269883">
    <property type="component" value="Chromosome"/>
</dbReference>
<dbReference type="AlphaFoldDB" id="A0A2Z6AXD6"/>
<dbReference type="GO" id="GO:0042802">
    <property type="term" value="F:identical protein binding"/>
    <property type="evidence" value="ECO:0007669"/>
    <property type="project" value="UniProtKB-ARBA"/>
</dbReference>
<dbReference type="CDD" id="cd01055">
    <property type="entry name" value="Nonheme_Ferritin"/>
    <property type="match status" value="1"/>
</dbReference>
<dbReference type="PANTHER" id="PTHR11431">
    <property type="entry name" value="FERRITIN"/>
    <property type="match status" value="1"/>
</dbReference>
<reference evidence="9 10" key="1">
    <citation type="journal article" date="2018" name="Sci. Adv.">
        <title>Multi-heme cytochromes provide a pathway for survival in energy-limited environments.</title>
        <authorList>
            <person name="Deng X."/>
            <person name="Dohmae N."/>
            <person name="Nealson K.H."/>
            <person name="Hashimoto K."/>
            <person name="Okamoto A."/>
        </authorList>
    </citation>
    <scope>NUCLEOTIDE SEQUENCE [LARGE SCALE GENOMIC DNA]</scope>
    <source>
        <strain evidence="9 10">IS5</strain>
    </source>
</reference>
<dbReference type="EMBL" id="AP017378">
    <property type="protein sequence ID" value="BBD07880.1"/>
    <property type="molecule type" value="Genomic_DNA"/>
</dbReference>
<keyword evidence="5 6" id="KW-0408">Iron</keyword>
<dbReference type="PROSITE" id="PS50905">
    <property type="entry name" value="FERRITIN_LIKE"/>
    <property type="match status" value="1"/>
</dbReference>
<dbReference type="InterPro" id="IPR012347">
    <property type="entry name" value="Ferritin-like"/>
</dbReference>
<keyword evidence="4" id="KW-0560">Oxidoreductase</keyword>
<feature type="binding site" evidence="6">
    <location>
        <position position="127"/>
    </location>
    <ligand>
        <name>Fe cation</name>
        <dbReference type="ChEBI" id="CHEBI:24875"/>
        <label>1</label>
    </ligand>
</feature>
<dbReference type="SUPFAM" id="SSF47240">
    <property type="entry name" value="Ferritin-like"/>
    <property type="match status" value="1"/>
</dbReference>
<dbReference type="Gene3D" id="1.20.1260.10">
    <property type="match status" value="1"/>
</dbReference>
<name>A0A2Z6AXD6_9BACT</name>
<evidence type="ECO:0000256" key="6">
    <source>
        <dbReference type="PIRSR" id="PIRSR601519-1"/>
    </source>
</evidence>
<sequence>MLNKKMEQAINEQIKWEMYSGYLYLSMSAWCADEGLPGFAHWMRLQGQEELAHAMKFYDYVLERGGKIELQAIDKPDHQWKSALAVVEHTLEHEQHVTARINDLMSLAQEEKDHAACIFLQWFIEEQVEEEDSVGEVLHKLKLVSKDGAGMYMLDKEMATRIFTPPAAE</sequence>
<keyword evidence="10" id="KW-1185">Reference proteome</keyword>
<organism evidence="9 10">
    <name type="scientific">Desulfovibrio ferrophilus</name>
    <dbReference type="NCBI Taxonomy" id="241368"/>
    <lineage>
        <taxon>Bacteria</taxon>
        <taxon>Pseudomonadati</taxon>
        <taxon>Thermodesulfobacteriota</taxon>
        <taxon>Desulfovibrionia</taxon>
        <taxon>Desulfovibrionales</taxon>
        <taxon>Desulfovibrionaceae</taxon>
        <taxon>Desulfovibrio</taxon>
    </lineage>
</organism>
<dbReference type="EC" id="1.16.3.2" evidence="7"/>
<feature type="binding site" evidence="6">
    <location>
        <position position="94"/>
    </location>
    <ligand>
        <name>Fe cation</name>
        <dbReference type="ChEBI" id="CHEBI:24875"/>
        <label>1</label>
    </ligand>
</feature>
<dbReference type="InterPro" id="IPR008331">
    <property type="entry name" value="Ferritin_DPS_dom"/>
</dbReference>
<dbReference type="InterPro" id="IPR009040">
    <property type="entry name" value="Ferritin-like_diiron"/>
</dbReference>
<evidence type="ECO:0000256" key="5">
    <source>
        <dbReference type="ARBA" id="ARBA00023004"/>
    </source>
</evidence>
<keyword evidence="7" id="KW-0963">Cytoplasm</keyword>
<feature type="binding site" evidence="6">
    <location>
        <position position="53"/>
    </location>
    <ligand>
        <name>Fe cation</name>
        <dbReference type="ChEBI" id="CHEBI:24875"/>
        <label>1</label>
    </ligand>
</feature>
<feature type="binding site" evidence="6">
    <location>
        <position position="17"/>
    </location>
    <ligand>
        <name>Fe cation</name>
        <dbReference type="ChEBI" id="CHEBI:24875"/>
        <label>1</label>
    </ligand>
</feature>
<accession>A0A2Z6AXD6</accession>
<evidence type="ECO:0000256" key="3">
    <source>
        <dbReference type="ARBA" id="ARBA00022723"/>
    </source>
</evidence>
<dbReference type="PANTHER" id="PTHR11431:SF127">
    <property type="entry name" value="BACTERIAL NON-HEME FERRITIN"/>
    <property type="match status" value="1"/>
</dbReference>
<dbReference type="GO" id="GO:0005829">
    <property type="term" value="C:cytosol"/>
    <property type="evidence" value="ECO:0007669"/>
    <property type="project" value="TreeGrafter"/>
</dbReference>
<dbReference type="RefSeq" id="WP_126377511.1">
    <property type="nucleotide sequence ID" value="NZ_AP017378.1"/>
</dbReference>
<dbReference type="GO" id="GO:0008198">
    <property type="term" value="F:ferrous iron binding"/>
    <property type="evidence" value="ECO:0007669"/>
    <property type="project" value="TreeGrafter"/>
</dbReference>
<evidence type="ECO:0000256" key="4">
    <source>
        <dbReference type="ARBA" id="ARBA00023002"/>
    </source>
</evidence>
<comment type="function">
    <text evidence="7">Iron-storage protein.</text>
</comment>
<evidence type="ECO:0000256" key="7">
    <source>
        <dbReference type="RuleBase" id="RU361145"/>
    </source>
</evidence>
<dbReference type="InterPro" id="IPR009078">
    <property type="entry name" value="Ferritin-like_SF"/>
</dbReference>
<evidence type="ECO:0000313" key="9">
    <source>
        <dbReference type="EMBL" id="BBD07880.1"/>
    </source>
</evidence>
<dbReference type="GO" id="GO:0008199">
    <property type="term" value="F:ferric iron binding"/>
    <property type="evidence" value="ECO:0007669"/>
    <property type="project" value="InterPro"/>
</dbReference>
<dbReference type="GO" id="GO:0006826">
    <property type="term" value="P:iron ion transport"/>
    <property type="evidence" value="ECO:0007669"/>
    <property type="project" value="InterPro"/>
</dbReference>
<keyword evidence="2 7" id="KW-0409">Iron storage</keyword>
<dbReference type="OrthoDB" id="9801481at2"/>
<comment type="similarity">
    <text evidence="1 7">Belongs to the ferritin family. Prokaryotic subfamily.</text>
</comment>
<feature type="binding site" evidence="6">
    <location>
        <position position="50"/>
    </location>
    <ligand>
        <name>Fe cation</name>
        <dbReference type="ChEBI" id="CHEBI:24875"/>
        <label>1</label>
    </ligand>
</feature>
<keyword evidence="3 6" id="KW-0479">Metal-binding</keyword>
<evidence type="ECO:0000256" key="1">
    <source>
        <dbReference type="ARBA" id="ARBA00006950"/>
    </source>
</evidence>